<dbReference type="SMART" id="SM00382">
    <property type="entry name" value="AAA"/>
    <property type="match status" value="1"/>
</dbReference>
<dbReference type="EMBL" id="AYYR01000127">
    <property type="protein sequence ID" value="KRM73407.1"/>
    <property type="molecule type" value="Genomic_DNA"/>
</dbReference>
<dbReference type="PATRIC" id="fig|1423733.4.peg.1472"/>
<comment type="caution">
    <text evidence="13">The sequence shown here is derived from an EMBL/GenBank/DDBJ whole genome shotgun (WGS) entry which is preliminary data.</text>
</comment>
<evidence type="ECO:0000256" key="5">
    <source>
        <dbReference type="ARBA" id="ARBA00022741"/>
    </source>
</evidence>
<evidence type="ECO:0000313" key="14">
    <source>
        <dbReference type="Proteomes" id="UP000051845"/>
    </source>
</evidence>
<proteinExistence type="inferred from homology"/>
<evidence type="ECO:0000256" key="8">
    <source>
        <dbReference type="ARBA" id="ARBA00023136"/>
    </source>
</evidence>
<keyword evidence="8" id="KW-0472">Membrane</keyword>
<dbReference type="InterPro" id="IPR017871">
    <property type="entry name" value="ABC_transporter-like_CS"/>
</dbReference>
<dbReference type="InterPro" id="IPR003593">
    <property type="entry name" value="AAA+_ATPase"/>
</dbReference>
<dbReference type="PANTHER" id="PTHR24220:SF666">
    <property type="entry name" value="HEMIN IMPORT ATP-BINDING PROTEIN HRTA-RELATED"/>
    <property type="match status" value="1"/>
</dbReference>
<reference evidence="13 14" key="1">
    <citation type="journal article" date="2015" name="Genome Announc.">
        <title>Expanding the biotechnology potential of lactobacilli through comparative genomics of 213 strains and associated genera.</title>
        <authorList>
            <person name="Sun Z."/>
            <person name="Harris H.M."/>
            <person name="McCann A."/>
            <person name="Guo C."/>
            <person name="Argimon S."/>
            <person name="Zhang W."/>
            <person name="Yang X."/>
            <person name="Jeffery I.B."/>
            <person name="Cooney J.C."/>
            <person name="Kagawa T.F."/>
            <person name="Liu W."/>
            <person name="Song Y."/>
            <person name="Salvetti E."/>
            <person name="Wrobel A."/>
            <person name="Rasinkangas P."/>
            <person name="Parkhill J."/>
            <person name="Rea M.C."/>
            <person name="O'Sullivan O."/>
            <person name="Ritari J."/>
            <person name="Douillard F.P."/>
            <person name="Paul Ross R."/>
            <person name="Yang R."/>
            <person name="Briner A.E."/>
            <person name="Felis G.E."/>
            <person name="de Vos W.M."/>
            <person name="Barrangou R."/>
            <person name="Klaenhammer T.R."/>
            <person name="Caufield P.W."/>
            <person name="Cui Y."/>
            <person name="Zhang H."/>
            <person name="O'Toole P.W."/>
        </authorList>
    </citation>
    <scope>NUCLEOTIDE SEQUENCE [LARGE SCALE GENOMIC DNA]</scope>
    <source>
        <strain evidence="13 14">DSM 20515</strain>
    </source>
</reference>
<sequence length="228" mass="25377">MALMTLKNVTKAFGRGDTAVNALTPTNLSLEAGEFLALTGPSGSGKTTLLTMMGALQTPTSGQILLDGRDIAQLPERQRSQLRFDEFGFILQASNLVPFLTVQEQLSLVDRLTHKKQPERQQQLLTSLGIWEQRNHYPSELSGGQRQRVAIARAFYHQPKMIFADEPTASLDAKRAVQVVQTMAQMAHDNQQAVVMITHDDRLLQYTDRVMVMTDGVLTEEKRVQQGA</sequence>
<dbReference type="CDD" id="cd03255">
    <property type="entry name" value="ABC_MJ0796_LolCDE_FtsE"/>
    <property type="match status" value="1"/>
</dbReference>
<evidence type="ECO:0000256" key="3">
    <source>
        <dbReference type="ARBA" id="ARBA00022448"/>
    </source>
</evidence>
<accession>A0A0R2B2C7</accession>
<keyword evidence="4" id="KW-1003">Cell membrane</keyword>
<name>A0A0R2B2C7_SECCO</name>
<evidence type="ECO:0000256" key="11">
    <source>
        <dbReference type="ARBA" id="ARBA00024721"/>
    </source>
</evidence>
<dbReference type="InterPro" id="IPR027417">
    <property type="entry name" value="P-loop_NTPase"/>
</dbReference>
<comment type="function">
    <text evidence="11">Part of the ABC transporter complex hrt involved in hemin import. Responsible for energy coupling to the transport system.</text>
</comment>
<feature type="domain" description="ABC transporter" evidence="12">
    <location>
        <begin position="4"/>
        <end position="228"/>
    </location>
</feature>
<dbReference type="AlphaFoldDB" id="A0A0R2B2C7"/>
<keyword evidence="7" id="KW-0029">Amino-acid transport</keyword>
<protein>
    <recommendedName>
        <fullName evidence="10">Putative hemin import ATP-binding protein HrtA</fullName>
    </recommendedName>
</protein>
<dbReference type="PANTHER" id="PTHR24220">
    <property type="entry name" value="IMPORT ATP-BINDING PROTEIN"/>
    <property type="match status" value="1"/>
</dbReference>
<dbReference type="STRING" id="33960.TY91_05215"/>
<organism evidence="13 14">
    <name type="scientific">Secundilactobacillus collinoides DSM 20515 = JCM 1123</name>
    <dbReference type="NCBI Taxonomy" id="1423733"/>
    <lineage>
        <taxon>Bacteria</taxon>
        <taxon>Bacillati</taxon>
        <taxon>Bacillota</taxon>
        <taxon>Bacilli</taxon>
        <taxon>Lactobacillales</taxon>
        <taxon>Lactobacillaceae</taxon>
        <taxon>Secundilactobacillus</taxon>
    </lineage>
</organism>
<gene>
    <name evidence="13" type="ORF">FC82_GL001403</name>
</gene>
<comment type="subunit">
    <text evidence="2">The complex is composed of two ATP-binding proteins (HrtA), two transmembrane proteins (HrtB) and a solute-binding protein.</text>
</comment>
<comment type="similarity">
    <text evidence="9">Belongs to the ABC transporter superfamily. HrtA family.</text>
</comment>
<dbReference type="GO" id="GO:0005524">
    <property type="term" value="F:ATP binding"/>
    <property type="evidence" value="ECO:0007669"/>
    <property type="project" value="UniProtKB-KW"/>
</dbReference>
<evidence type="ECO:0000256" key="9">
    <source>
        <dbReference type="ARBA" id="ARBA00024359"/>
    </source>
</evidence>
<evidence type="ECO:0000256" key="1">
    <source>
        <dbReference type="ARBA" id="ARBA00004202"/>
    </source>
</evidence>
<dbReference type="Gene3D" id="3.40.50.300">
    <property type="entry name" value="P-loop containing nucleotide triphosphate hydrolases"/>
    <property type="match status" value="1"/>
</dbReference>
<evidence type="ECO:0000256" key="4">
    <source>
        <dbReference type="ARBA" id="ARBA00022475"/>
    </source>
</evidence>
<dbReference type="RefSeq" id="WP_056997464.1">
    <property type="nucleotide sequence ID" value="NZ_AYYR01000127.1"/>
</dbReference>
<keyword evidence="3" id="KW-0813">Transport</keyword>
<keyword evidence="6" id="KW-0067">ATP-binding</keyword>
<dbReference type="InterPro" id="IPR003439">
    <property type="entry name" value="ABC_transporter-like_ATP-bd"/>
</dbReference>
<keyword evidence="5" id="KW-0547">Nucleotide-binding</keyword>
<dbReference type="PROSITE" id="PS50893">
    <property type="entry name" value="ABC_TRANSPORTER_2"/>
    <property type="match status" value="1"/>
</dbReference>
<dbReference type="GO" id="GO:0006865">
    <property type="term" value="P:amino acid transport"/>
    <property type="evidence" value="ECO:0007669"/>
    <property type="project" value="UniProtKB-KW"/>
</dbReference>
<dbReference type="InterPro" id="IPR017911">
    <property type="entry name" value="MacB-like_ATP-bd"/>
</dbReference>
<evidence type="ECO:0000256" key="6">
    <source>
        <dbReference type="ARBA" id="ARBA00022840"/>
    </source>
</evidence>
<dbReference type="FunFam" id="3.40.50.300:FF:000032">
    <property type="entry name" value="Export ABC transporter ATP-binding protein"/>
    <property type="match status" value="1"/>
</dbReference>
<evidence type="ECO:0000256" key="10">
    <source>
        <dbReference type="ARBA" id="ARBA00024432"/>
    </source>
</evidence>
<dbReference type="InterPro" id="IPR015854">
    <property type="entry name" value="ABC_transpr_LolD-like"/>
</dbReference>
<dbReference type="SUPFAM" id="SSF52540">
    <property type="entry name" value="P-loop containing nucleoside triphosphate hydrolases"/>
    <property type="match status" value="1"/>
</dbReference>
<evidence type="ECO:0000256" key="2">
    <source>
        <dbReference type="ARBA" id="ARBA00011131"/>
    </source>
</evidence>
<evidence type="ECO:0000259" key="12">
    <source>
        <dbReference type="PROSITE" id="PS50893"/>
    </source>
</evidence>
<evidence type="ECO:0000256" key="7">
    <source>
        <dbReference type="ARBA" id="ARBA00022970"/>
    </source>
</evidence>
<evidence type="ECO:0000313" key="13">
    <source>
        <dbReference type="EMBL" id="KRM73407.1"/>
    </source>
</evidence>
<dbReference type="GO" id="GO:0016887">
    <property type="term" value="F:ATP hydrolysis activity"/>
    <property type="evidence" value="ECO:0007669"/>
    <property type="project" value="InterPro"/>
</dbReference>
<dbReference type="GO" id="GO:0005886">
    <property type="term" value="C:plasma membrane"/>
    <property type="evidence" value="ECO:0007669"/>
    <property type="project" value="UniProtKB-SubCell"/>
</dbReference>
<dbReference type="Proteomes" id="UP000051845">
    <property type="component" value="Unassembled WGS sequence"/>
</dbReference>
<dbReference type="GO" id="GO:0098796">
    <property type="term" value="C:membrane protein complex"/>
    <property type="evidence" value="ECO:0007669"/>
    <property type="project" value="UniProtKB-ARBA"/>
</dbReference>
<dbReference type="GO" id="GO:0022857">
    <property type="term" value="F:transmembrane transporter activity"/>
    <property type="evidence" value="ECO:0007669"/>
    <property type="project" value="UniProtKB-ARBA"/>
</dbReference>
<comment type="subcellular location">
    <subcellularLocation>
        <location evidence="1">Cell membrane</location>
        <topology evidence="1">Peripheral membrane protein</topology>
    </subcellularLocation>
</comment>
<dbReference type="PROSITE" id="PS00211">
    <property type="entry name" value="ABC_TRANSPORTER_1"/>
    <property type="match status" value="1"/>
</dbReference>
<dbReference type="Pfam" id="PF00005">
    <property type="entry name" value="ABC_tran"/>
    <property type="match status" value="1"/>
</dbReference>